<dbReference type="AlphaFoldDB" id="A0EVK4"/>
<dbReference type="RefSeq" id="WP_255799216.1">
    <property type="nucleotide sequence ID" value="NZ_JANFFF010000015.1"/>
</dbReference>
<name>A0EVK4_ECOLX</name>
<proteinExistence type="predicted"/>
<gene>
    <name evidence="2" type="ORF">QG7_0003</name>
</gene>
<accession>A0EVK4</accession>
<dbReference type="EMBL" id="DQ499637">
    <property type="protein sequence ID" value="ABF59975.1"/>
    <property type="molecule type" value="Genomic_DNA"/>
</dbReference>
<feature type="transmembrane region" description="Helical" evidence="1">
    <location>
        <begin position="6"/>
        <end position="27"/>
    </location>
</feature>
<protein>
    <submittedName>
        <fullName evidence="2">Uncharacterized protein</fullName>
    </submittedName>
</protein>
<sequence length="305" mass="35749">MDTMNIGLTEILSFAALIVSAFSMLYAKKQSDFAKRNHFNDYRSHLSQSHLAYRKALIKTQNKHKNDLLELSRLAGETLVKIVNHFDRYDTNQHAERYLRHLLHESSEMVFRTFQGQLAWQTSENISHRLYQISFIEDNLNPVKNIFGDCSFREGINLKYHLEPNTYLEADLVNDTYFCNLVLEMKARLDQSKLQELMSNVQKEMINFNTLYNNLKANLTISANYLDELILQGNKEHFQLRESPQLYSEMKRTKTQLRTLGYINMPEGLDKSFSGKLYFSISKSIHLCALLHAIQCLHSWGWDYE</sequence>
<evidence type="ECO:0000256" key="1">
    <source>
        <dbReference type="SAM" id="Phobius"/>
    </source>
</evidence>
<reference evidence="2" key="1">
    <citation type="submission" date="2006-04" db="EMBL/GenBank/DDBJ databases">
        <title>The EHEC O113:H21 genomic island.</title>
        <authorList>
            <person name="Sloan J."/>
            <person name="Bulach D.M."/>
            <person name="Hartland E.L."/>
        </authorList>
    </citation>
    <scope>NUCLEOTIDE SEQUENCE</scope>
    <source>
        <strain evidence="2">EHEC EH41</strain>
    </source>
</reference>
<evidence type="ECO:0000313" key="2">
    <source>
        <dbReference type="EMBL" id="ABF59975.1"/>
    </source>
</evidence>
<keyword evidence="1" id="KW-0812">Transmembrane</keyword>
<organism evidence="2">
    <name type="scientific">Escherichia coli</name>
    <dbReference type="NCBI Taxonomy" id="562"/>
    <lineage>
        <taxon>Bacteria</taxon>
        <taxon>Pseudomonadati</taxon>
        <taxon>Pseudomonadota</taxon>
        <taxon>Gammaproteobacteria</taxon>
        <taxon>Enterobacterales</taxon>
        <taxon>Enterobacteriaceae</taxon>
        <taxon>Escherichia</taxon>
    </lineage>
</organism>
<keyword evidence="1" id="KW-1133">Transmembrane helix</keyword>
<keyword evidence="1" id="KW-0472">Membrane</keyword>